<keyword evidence="8" id="KW-0456">Lyase</keyword>
<dbReference type="Pfam" id="PF04715">
    <property type="entry name" value="Anth_synt_I_N"/>
    <property type="match status" value="2"/>
</dbReference>
<dbReference type="PANTHER" id="PTHR11236:SF33">
    <property type="entry name" value="ANTHRANILATE SYNTHASE ALPHA SUBUNIT 1, CHLOROPLASTIC-RELATED"/>
    <property type="match status" value="1"/>
</dbReference>
<evidence type="ECO:0000259" key="10">
    <source>
        <dbReference type="Pfam" id="PF04715"/>
    </source>
</evidence>
<evidence type="ECO:0000313" key="11">
    <source>
        <dbReference type="EMBL" id="KAF4395719.1"/>
    </source>
</evidence>
<evidence type="ECO:0000256" key="5">
    <source>
        <dbReference type="ARBA" id="ARBA00022605"/>
    </source>
</evidence>
<dbReference type="UniPathway" id="UPA00035">
    <property type="reaction ID" value="UER00040"/>
</dbReference>
<proteinExistence type="inferred from homology"/>
<dbReference type="InterPro" id="IPR019999">
    <property type="entry name" value="Anth_synth_I-like"/>
</dbReference>
<organism evidence="11 12">
    <name type="scientific">Cannabis sativa</name>
    <name type="common">Hemp</name>
    <name type="synonym">Marijuana</name>
    <dbReference type="NCBI Taxonomy" id="3483"/>
    <lineage>
        <taxon>Eukaryota</taxon>
        <taxon>Viridiplantae</taxon>
        <taxon>Streptophyta</taxon>
        <taxon>Embryophyta</taxon>
        <taxon>Tracheophyta</taxon>
        <taxon>Spermatophyta</taxon>
        <taxon>Magnoliopsida</taxon>
        <taxon>eudicotyledons</taxon>
        <taxon>Gunneridae</taxon>
        <taxon>Pentapetalae</taxon>
        <taxon>rosids</taxon>
        <taxon>fabids</taxon>
        <taxon>Rosales</taxon>
        <taxon>Cannabaceae</taxon>
        <taxon>Cannabis</taxon>
    </lineage>
</organism>
<dbReference type="PRINTS" id="PR00095">
    <property type="entry name" value="ANTSNTHASEI"/>
</dbReference>
<dbReference type="FunFam" id="3.60.120.10:FF:000003">
    <property type="entry name" value="Anthranilate synthase component 1"/>
    <property type="match status" value="1"/>
</dbReference>
<gene>
    <name evidence="11" type="ORF">G4B88_013493</name>
</gene>
<evidence type="ECO:0000256" key="4">
    <source>
        <dbReference type="ARBA" id="ARBA00012266"/>
    </source>
</evidence>
<feature type="domain" description="Chorismate-utilising enzyme C-terminal" evidence="9">
    <location>
        <begin position="345"/>
        <end position="616"/>
    </location>
</feature>
<dbReference type="Pfam" id="PF00425">
    <property type="entry name" value="Chorismate_bind"/>
    <property type="match status" value="1"/>
</dbReference>
<dbReference type="InterPro" id="IPR006805">
    <property type="entry name" value="Anth_synth_I_N"/>
</dbReference>
<dbReference type="EC" id="4.1.3.27" evidence="4"/>
<keyword evidence="5" id="KW-0028">Amino-acid biosynthesis</keyword>
<dbReference type="InterPro" id="IPR005256">
    <property type="entry name" value="Anth_synth_I_PabB"/>
</dbReference>
<comment type="subunit">
    <text evidence="3">Heterotetramer consisting of two non-identical subunits: a beta subunit and a large alpha subunit.</text>
</comment>
<dbReference type="GO" id="GO:0004049">
    <property type="term" value="F:anthranilate synthase activity"/>
    <property type="evidence" value="ECO:0007669"/>
    <property type="project" value="UniProtKB-EC"/>
</dbReference>
<dbReference type="NCBIfam" id="TIGR00564">
    <property type="entry name" value="trpE_most"/>
    <property type="match status" value="1"/>
</dbReference>
<evidence type="ECO:0000256" key="8">
    <source>
        <dbReference type="ARBA" id="ARBA00023239"/>
    </source>
</evidence>
<dbReference type="SUPFAM" id="SSF56322">
    <property type="entry name" value="ADC synthase"/>
    <property type="match status" value="1"/>
</dbReference>
<dbReference type="InterPro" id="IPR005801">
    <property type="entry name" value="ADC_synthase"/>
</dbReference>
<dbReference type="PANTHER" id="PTHR11236">
    <property type="entry name" value="AMINOBENZOATE/ANTHRANILATE SYNTHASE"/>
    <property type="match status" value="1"/>
</dbReference>
<dbReference type="GO" id="GO:0000162">
    <property type="term" value="P:L-tryptophan biosynthetic process"/>
    <property type="evidence" value="ECO:0007669"/>
    <property type="project" value="UniProtKB-UniPathway"/>
</dbReference>
<accession>A0A7J6HM28</accession>
<comment type="pathway">
    <text evidence="1">Amino-acid biosynthesis; L-tryptophan biosynthesis; L-tryptophan from chorismate: step 1/5.</text>
</comment>
<dbReference type="InterPro" id="IPR015890">
    <property type="entry name" value="Chorismate_C"/>
</dbReference>
<evidence type="ECO:0000256" key="7">
    <source>
        <dbReference type="ARBA" id="ARBA00023141"/>
    </source>
</evidence>
<evidence type="ECO:0000313" key="12">
    <source>
        <dbReference type="Proteomes" id="UP000583929"/>
    </source>
</evidence>
<keyword evidence="7" id="KW-0057">Aromatic amino acid biosynthesis</keyword>
<reference evidence="11 12" key="1">
    <citation type="journal article" date="2020" name="bioRxiv">
        <title>Sequence and annotation of 42 cannabis genomes reveals extensive copy number variation in cannabinoid synthesis and pathogen resistance genes.</title>
        <authorList>
            <person name="Mckernan K.J."/>
            <person name="Helbert Y."/>
            <person name="Kane L.T."/>
            <person name="Ebling H."/>
            <person name="Zhang L."/>
            <person name="Liu B."/>
            <person name="Eaton Z."/>
            <person name="Mclaughlin S."/>
            <person name="Kingan S."/>
            <person name="Baybayan P."/>
            <person name="Concepcion G."/>
            <person name="Jordan M."/>
            <person name="Riva A."/>
            <person name="Barbazuk W."/>
            <person name="Harkins T."/>
        </authorList>
    </citation>
    <scope>NUCLEOTIDE SEQUENCE [LARGE SCALE GENOMIC DNA]</scope>
    <source>
        <strain evidence="12">cv. Jamaican Lion 4</strain>
        <tissue evidence="11">Leaf</tissue>
    </source>
</reference>
<feature type="domain" description="Anthranilate synthase component I N-terminal" evidence="10">
    <location>
        <begin position="213"/>
        <end position="284"/>
    </location>
</feature>
<comment type="caution">
    <text evidence="11">The sequence shown here is derived from an EMBL/GenBank/DDBJ whole genome shotgun (WGS) entry which is preliminary data.</text>
</comment>
<keyword evidence="12" id="KW-1185">Reference proteome</keyword>
<evidence type="ECO:0000256" key="1">
    <source>
        <dbReference type="ARBA" id="ARBA00004873"/>
    </source>
</evidence>
<evidence type="ECO:0000256" key="6">
    <source>
        <dbReference type="ARBA" id="ARBA00022822"/>
    </source>
</evidence>
<evidence type="ECO:0000256" key="3">
    <source>
        <dbReference type="ARBA" id="ARBA00011653"/>
    </source>
</evidence>
<dbReference type="AlphaFoldDB" id="A0A7J6HM28"/>
<name>A0A7J6HM28_CANSA</name>
<sequence length="634" mass="70912">MQSHALKSSLCTFSSFRRHSPVPVIGGLTAIRTSTSLTLNCCSLPSLSLVDDSRKFQEAAKKGNLVPLYQCIFSDQLTPILAYRCLVKEDDREAPSFLCESVEPSFHDSAVGRFSVVGAQPTMEIVAKENKVTIMDHEEGRLTEEIVDDPMVIPARISDGWNPQLIDELPDAFCGNVTSMQKLAYCINIHHNRLLCLFDENKMIIFPFNIFNILECFLIINRRVLLYWTGGWVGYFSYDTVRYVEKRKIPFSKAPKDDGNLPDIHVGLYDDVIVFDHVEKKVYVIHWVRLDRYSSVEMAYKDGMKRLESLLARVQTTEPPRLSAGSVDLYTRGFGPSLKTSNMTSEEYKKAVLIAKEHILAGDIFQIVLSQRFERRTFADPFEVYRALRIVNPSPYMAYLQGRGCILVASSPEILTRVKKGKVVNRPLAGTAKRGKTTEEDEILATQLLANEKQCAEHVMLVDLGRNDVGKVSKNGSVKVEKLMDIERYSHVMHISSTVTGDLRDSLNCWDVLRAALPVGTVSGAPKVKAMELIDELEVSKRGPYSGGFGGVSFTGDMDIALALRTIVFPTGTRFDTMYSYKDAGKRREWVAYLQAGAGIVADSDPDDEHRECQNKAAALARAIDLAESAFVDK</sequence>
<evidence type="ECO:0000256" key="2">
    <source>
        <dbReference type="ARBA" id="ARBA00009562"/>
    </source>
</evidence>
<dbReference type="EMBL" id="JAATIQ010000039">
    <property type="protein sequence ID" value="KAF4395719.1"/>
    <property type="molecule type" value="Genomic_DNA"/>
</dbReference>
<protein>
    <recommendedName>
        <fullName evidence="4">anthranilate synthase</fullName>
        <ecNumber evidence="4">4.1.3.27</ecNumber>
    </recommendedName>
</protein>
<dbReference type="Proteomes" id="UP000583929">
    <property type="component" value="Unassembled WGS sequence"/>
</dbReference>
<comment type="similarity">
    <text evidence="2">Belongs to the anthranilate synthase component I family.</text>
</comment>
<dbReference type="Gene3D" id="3.60.120.10">
    <property type="entry name" value="Anthranilate synthase"/>
    <property type="match status" value="2"/>
</dbReference>
<feature type="domain" description="Anthranilate synthase component I N-terminal" evidence="10">
    <location>
        <begin position="75"/>
        <end position="144"/>
    </location>
</feature>
<evidence type="ECO:0000259" key="9">
    <source>
        <dbReference type="Pfam" id="PF00425"/>
    </source>
</evidence>
<keyword evidence="6" id="KW-0822">Tryptophan biosynthesis</keyword>